<dbReference type="SMART" id="SM00355">
    <property type="entry name" value="ZnF_C2H2"/>
    <property type="match status" value="3"/>
</dbReference>
<feature type="compositionally biased region" description="Basic and acidic residues" evidence="1">
    <location>
        <begin position="755"/>
        <end position="764"/>
    </location>
</feature>
<feature type="compositionally biased region" description="Basic and acidic residues" evidence="1">
    <location>
        <begin position="293"/>
        <end position="304"/>
    </location>
</feature>
<gene>
    <name evidence="3" type="ORF">DL546_005990</name>
</gene>
<feature type="region of interest" description="Disordered" evidence="1">
    <location>
        <begin position="737"/>
        <end position="776"/>
    </location>
</feature>
<evidence type="ECO:0000259" key="2">
    <source>
        <dbReference type="PROSITE" id="PS00028"/>
    </source>
</evidence>
<feature type="compositionally biased region" description="Acidic residues" evidence="1">
    <location>
        <begin position="636"/>
        <end position="653"/>
    </location>
</feature>
<dbReference type="PANTHER" id="PTHR35391:SF3">
    <property type="entry name" value="FINGER DOMAIN PROTEIN, PUTATIVE (AFU_ORTHOLOGUE AFUA_8G04300)-RELATED"/>
    <property type="match status" value="1"/>
</dbReference>
<feature type="region of interest" description="Disordered" evidence="1">
    <location>
        <begin position="159"/>
        <end position="209"/>
    </location>
</feature>
<protein>
    <recommendedName>
        <fullName evidence="2">C2H2-type domain-containing protein</fullName>
    </recommendedName>
</protein>
<evidence type="ECO:0000313" key="3">
    <source>
        <dbReference type="EMBL" id="RKU46105.1"/>
    </source>
</evidence>
<comment type="caution">
    <text evidence="3">The sequence shown here is derived from an EMBL/GenBank/DDBJ whole genome shotgun (WGS) entry which is preliminary data.</text>
</comment>
<feature type="compositionally biased region" description="Polar residues" evidence="1">
    <location>
        <begin position="159"/>
        <end position="169"/>
    </location>
</feature>
<dbReference type="STRING" id="177199.A0A420YDW7"/>
<dbReference type="InterPro" id="IPR013087">
    <property type="entry name" value="Znf_C2H2_type"/>
</dbReference>
<feature type="compositionally biased region" description="Low complexity" evidence="1">
    <location>
        <begin position="189"/>
        <end position="204"/>
    </location>
</feature>
<feature type="region of interest" description="Disordered" evidence="1">
    <location>
        <begin position="113"/>
        <end position="147"/>
    </location>
</feature>
<feature type="region of interest" description="Disordered" evidence="1">
    <location>
        <begin position="554"/>
        <end position="573"/>
    </location>
</feature>
<evidence type="ECO:0000313" key="4">
    <source>
        <dbReference type="Proteomes" id="UP000275385"/>
    </source>
</evidence>
<feature type="domain" description="C2H2-type" evidence="2">
    <location>
        <begin position="852"/>
        <end position="875"/>
    </location>
</feature>
<feature type="region of interest" description="Disordered" evidence="1">
    <location>
        <begin position="983"/>
        <end position="1009"/>
    </location>
</feature>
<dbReference type="PROSITE" id="PS00028">
    <property type="entry name" value="ZINC_FINGER_C2H2_1"/>
    <property type="match status" value="2"/>
</dbReference>
<feature type="compositionally biased region" description="Polar residues" evidence="1">
    <location>
        <begin position="1144"/>
        <end position="1159"/>
    </location>
</feature>
<feature type="compositionally biased region" description="Low complexity" evidence="1">
    <location>
        <begin position="474"/>
        <end position="492"/>
    </location>
</feature>
<sequence>MSPAQSVFPSSLVGKSSSDRMYRDSHHSQHTSTSNRLSPNLAQSNSVSPSLDDINTPAESVLSTHYPASVYSDLPDDPFCGVDFNVEGGSSPSFLEDGFLSFIGDQTISTPPNLTGHAYRSGLDHPPSPNYTPLQPAASPNVGHKGLRINNTEQFPLASVSPQELSQPFDNRRSGSLDPLPNNYTLTPSTSSSGIASGGASDDGLAPMAVSTMPLQSPHVLVTSWDNHSEDMTSTLPMEGPVVPNDELDIRSDMAAQGSVGPADETTDDHPGRGGIPPEDRPTTEVPSLNETTAKRELDEKNKEVSAWLTQNADQPGPGVEQELPRPPEEEDNISPTEIPLGDQTENKLLPGQTYFLEHGGKLTDEDLTIMKANRTFADAPVLRNIHTEVHQPETAQQAILKFNRMVREFDQNSMLSRAATWGTRRRSLPSSSVVNLGYEEELSGNFLKKMSLGKDEDRRPNLISSTISRVSSLVKRQSVSSKRSRPSISERNSSQDQSQASGGRRESKDSLKPPSRTDSGGMSIAGKRQQVPNINTAFISMGASVASIGSTTHARNGSISTTPTVTSPKSPNTLFVGGVRRRISRARSGSELTDLWKKQGGPPVAMLAKTASDPAALEPATAPVSVPAAVSVGDMDSEDEEDAEEESYEDVDEKQAVAKSIDGIEPTFEGFKEHILRLNPLLRDDNTYLADRLAYHQVARYKQLLGLKVKHLNSIAGHRCSSGSMCIGQGGRATALEGKGDARQNKSATSARYDPGEGDRTPLEDALTQQSFPPNIPMPPTSTLPAEFECQLCFVTKKYKKPSDWTKHVHEDVQPFSCTFGPCKESKIFKRKADWVRHENEGHRHLEWWTCNVDECRHRCYRRDNFLQHLVREHKFPEPKHKTKKAIQRAGRTEPALVKVQECWHKDENPASLEACRFCGNRFLNLKKLTVHLAKHMEQISLPVLRLVARKELETDTIISPIREPPVHSFPAPVPAFSPNNHNNAQMGHSPLQQPMDTHQSSGMDRGVPNFQQPSLFPMAGATHITAPQAPHQHPFQQQAFYSPTAQQYGNNHQMYAAQMVPVTHGLVHPQNYGGMPVTTGYMAPTSNPYISVAPDIEPFPSFVGLGLQDVAGPNEAGQTSYNAMMDPSGAGAEHYTPHGSVSPFSHSPNQGQGSFYR</sequence>
<feature type="compositionally biased region" description="Polar residues" evidence="1">
    <location>
        <begin position="1"/>
        <end position="16"/>
    </location>
</feature>
<feature type="region of interest" description="Disordered" evidence="1">
    <location>
        <begin position="257"/>
        <end position="346"/>
    </location>
</feature>
<feature type="compositionally biased region" description="Polar residues" evidence="1">
    <location>
        <begin position="30"/>
        <end position="49"/>
    </location>
</feature>
<dbReference type="OrthoDB" id="5315052at2759"/>
<feature type="compositionally biased region" description="Basic and acidic residues" evidence="1">
    <location>
        <begin position="17"/>
        <end position="27"/>
    </location>
</feature>
<feature type="compositionally biased region" description="Polar residues" evidence="1">
    <location>
        <begin position="493"/>
        <end position="502"/>
    </location>
</feature>
<feature type="domain" description="C2H2-type" evidence="2">
    <location>
        <begin position="917"/>
        <end position="937"/>
    </location>
</feature>
<feature type="compositionally biased region" description="Polar residues" evidence="1">
    <location>
        <begin position="983"/>
        <end position="1004"/>
    </location>
</feature>
<accession>A0A420YDW7</accession>
<feature type="region of interest" description="Disordered" evidence="1">
    <location>
        <begin position="1116"/>
        <end position="1159"/>
    </location>
</feature>
<dbReference type="Pfam" id="PF26082">
    <property type="entry name" value="zf-C2H2_AcuF"/>
    <property type="match status" value="1"/>
</dbReference>
<dbReference type="Proteomes" id="UP000275385">
    <property type="component" value="Unassembled WGS sequence"/>
</dbReference>
<evidence type="ECO:0000256" key="1">
    <source>
        <dbReference type="SAM" id="MobiDB-lite"/>
    </source>
</evidence>
<feature type="region of interest" description="Disordered" evidence="1">
    <location>
        <begin position="635"/>
        <end position="655"/>
    </location>
</feature>
<feature type="compositionally biased region" description="Low complexity" evidence="1">
    <location>
        <begin position="561"/>
        <end position="573"/>
    </location>
</feature>
<reference evidence="3 4" key="1">
    <citation type="submission" date="2018-08" db="EMBL/GenBank/DDBJ databases">
        <title>Draft genome of the lignicolous fungus Coniochaeta pulveracea.</title>
        <authorList>
            <person name="Borstlap C.J."/>
            <person name="De Witt R.N."/>
            <person name="Botha A."/>
            <person name="Volschenk H."/>
        </authorList>
    </citation>
    <scope>NUCLEOTIDE SEQUENCE [LARGE SCALE GENOMIC DNA]</scope>
    <source>
        <strain evidence="3 4">CAB683</strain>
    </source>
</reference>
<feature type="region of interest" description="Disordered" evidence="1">
    <location>
        <begin position="474"/>
        <end position="530"/>
    </location>
</feature>
<dbReference type="AlphaFoldDB" id="A0A420YDW7"/>
<name>A0A420YDW7_9PEZI</name>
<dbReference type="EMBL" id="QVQW01000016">
    <property type="protein sequence ID" value="RKU46105.1"/>
    <property type="molecule type" value="Genomic_DNA"/>
</dbReference>
<organism evidence="3 4">
    <name type="scientific">Coniochaeta pulveracea</name>
    <dbReference type="NCBI Taxonomy" id="177199"/>
    <lineage>
        <taxon>Eukaryota</taxon>
        <taxon>Fungi</taxon>
        <taxon>Dikarya</taxon>
        <taxon>Ascomycota</taxon>
        <taxon>Pezizomycotina</taxon>
        <taxon>Sordariomycetes</taxon>
        <taxon>Sordariomycetidae</taxon>
        <taxon>Coniochaetales</taxon>
        <taxon>Coniochaetaceae</taxon>
        <taxon>Coniochaeta</taxon>
    </lineage>
</organism>
<dbReference type="PANTHER" id="PTHR35391">
    <property type="entry name" value="C2H2-TYPE DOMAIN-CONTAINING PROTEIN-RELATED"/>
    <property type="match status" value="1"/>
</dbReference>
<keyword evidence="4" id="KW-1185">Reference proteome</keyword>
<feature type="compositionally biased region" description="Basic and acidic residues" evidence="1">
    <location>
        <begin position="268"/>
        <end position="283"/>
    </location>
</feature>
<feature type="region of interest" description="Disordered" evidence="1">
    <location>
        <begin position="1"/>
        <end position="55"/>
    </location>
</feature>
<proteinExistence type="predicted"/>
<dbReference type="InterPro" id="IPR058925">
    <property type="entry name" value="zf-C2H2_AcuF"/>
</dbReference>